<evidence type="ECO:0000256" key="8">
    <source>
        <dbReference type="ARBA" id="ARBA00023004"/>
    </source>
</evidence>
<reference evidence="12 13" key="1">
    <citation type="submission" date="2023-10" db="EMBL/GenBank/DDBJ databases">
        <title>Characterization of rhizosphere-enriched actinobacteria from wheat plants lab-grown on chernevaya soil.</title>
        <authorList>
            <person name="Tikhonova E.N."/>
            <person name="Konopkin A."/>
            <person name="Kravchenko I.K."/>
        </authorList>
    </citation>
    <scope>NUCLEOTIDE SEQUENCE [LARGE SCALE GENOMIC DNA]</scope>
    <source>
        <strain evidence="12 13">RR29</strain>
    </source>
</reference>
<keyword evidence="8" id="KW-0408">Iron</keyword>
<keyword evidence="6" id="KW-0288">FMN</keyword>
<name>A0ABU4FVV3_9ACTN</name>
<evidence type="ECO:0000256" key="6">
    <source>
        <dbReference type="ARBA" id="ARBA00022643"/>
    </source>
</evidence>
<keyword evidence="5" id="KW-0285">Flavoprotein</keyword>
<gene>
    <name evidence="12" type="ORF">R5A26_46680</name>
</gene>
<proteinExistence type="inferred from homology"/>
<sequence length="409" mass="42960">MTTTTTTTFTDVYMSPRLLAPGGTAADLSTHELRYGPLSYGDPDTLLRTVAESGLTGRGGAAFPTYRKLVAVADASRRTGRAPVVVANGAEGEPASRKDKTLLRLSPHLVLDGLQLAARAVGAGEAHLAVEDGASYLESALAQRKDPLPVQVIRLPKRFLSGQASALAQYVSGNAPLPRHQHPPVRERGVRKAPTLVQNVETLAHLALVARYGADWFRSAGTPTQPGSTLCTLHVPGREVRVVEAPFGLPLNRLLPLEGTSAVLVGGYHGTWIPAAEAAQRTLDAGDLGAGVLAALPAYRCGVAETARVLRYLALQSAGQCGPCLNGLPRIASAFQTLATPGPRANTRQDVARWSGLVEGRGACHHPDGTVRLVRSALTTFAAELDTHARGLCTASDATPLLPIPNEAH</sequence>
<comment type="caution">
    <text evidence="12">The sequence shown here is derived from an EMBL/GenBank/DDBJ whole genome shotgun (WGS) entry which is preliminary data.</text>
</comment>
<feature type="domain" description="NADH-ubiquinone oxidoreductase 51kDa subunit FMN-binding" evidence="10">
    <location>
        <begin position="50"/>
        <end position="206"/>
    </location>
</feature>
<evidence type="ECO:0000256" key="1">
    <source>
        <dbReference type="ARBA" id="ARBA00001917"/>
    </source>
</evidence>
<dbReference type="InterPro" id="IPR037207">
    <property type="entry name" value="Nuop51_4Fe4S-bd_sf"/>
</dbReference>
<evidence type="ECO:0000256" key="3">
    <source>
        <dbReference type="ARBA" id="ARBA00007523"/>
    </source>
</evidence>
<dbReference type="InterPro" id="IPR011538">
    <property type="entry name" value="Nuo51_FMN-bd"/>
</dbReference>
<dbReference type="Gene3D" id="3.40.50.11540">
    <property type="entry name" value="NADH-ubiquinone oxidoreductase 51kDa subunit"/>
    <property type="match status" value="1"/>
</dbReference>
<comment type="cofactor">
    <cofactor evidence="2">
        <name>[4Fe-4S] cluster</name>
        <dbReference type="ChEBI" id="CHEBI:49883"/>
    </cofactor>
</comment>
<evidence type="ECO:0000313" key="12">
    <source>
        <dbReference type="EMBL" id="MDV7223430.1"/>
    </source>
</evidence>
<dbReference type="InterPro" id="IPR050837">
    <property type="entry name" value="ComplexI_51kDa_subunit"/>
</dbReference>
<evidence type="ECO:0000256" key="4">
    <source>
        <dbReference type="ARBA" id="ARBA00022485"/>
    </source>
</evidence>
<accession>A0ABU4FVV3</accession>
<dbReference type="InterPro" id="IPR019575">
    <property type="entry name" value="Nuop51_4Fe4S-bd"/>
</dbReference>
<dbReference type="RefSeq" id="WP_317775895.1">
    <property type="nucleotide sequence ID" value="NZ_JAWMAJ010000315.1"/>
</dbReference>
<comment type="cofactor">
    <cofactor evidence="1">
        <name>FMN</name>
        <dbReference type="ChEBI" id="CHEBI:58210"/>
    </cofactor>
</comment>
<dbReference type="Pfam" id="PF01512">
    <property type="entry name" value="Complex1_51K"/>
    <property type="match status" value="1"/>
</dbReference>
<dbReference type="PANTHER" id="PTHR11780:SF10">
    <property type="entry name" value="NADH DEHYDROGENASE [UBIQUINONE] FLAVOPROTEIN 1, MITOCHONDRIAL"/>
    <property type="match status" value="1"/>
</dbReference>
<dbReference type="EMBL" id="JAWMAJ010000315">
    <property type="protein sequence ID" value="MDV7223430.1"/>
    <property type="molecule type" value="Genomic_DNA"/>
</dbReference>
<dbReference type="SUPFAM" id="SSF142019">
    <property type="entry name" value="Nqo1 FMN-binding domain-like"/>
    <property type="match status" value="1"/>
</dbReference>
<evidence type="ECO:0000256" key="5">
    <source>
        <dbReference type="ARBA" id="ARBA00022630"/>
    </source>
</evidence>
<dbReference type="SUPFAM" id="SSF140490">
    <property type="entry name" value="Nqo1C-terminal domain-like"/>
    <property type="match status" value="1"/>
</dbReference>
<dbReference type="Proteomes" id="UP001187346">
    <property type="component" value="Unassembled WGS sequence"/>
</dbReference>
<evidence type="ECO:0000256" key="9">
    <source>
        <dbReference type="ARBA" id="ARBA00023014"/>
    </source>
</evidence>
<evidence type="ECO:0000313" key="13">
    <source>
        <dbReference type="Proteomes" id="UP001187346"/>
    </source>
</evidence>
<evidence type="ECO:0000259" key="10">
    <source>
        <dbReference type="Pfam" id="PF01512"/>
    </source>
</evidence>
<keyword evidence="9" id="KW-0411">Iron-sulfur</keyword>
<keyword evidence="7" id="KW-0479">Metal-binding</keyword>
<evidence type="ECO:0000256" key="2">
    <source>
        <dbReference type="ARBA" id="ARBA00001966"/>
    </source>
</evidence>
<keyword evidence="4" id="KW-0004">4Fe-4S</keyword>
<dbReference type="PANTHER" id="PTHR11780">
    <property type="entry name" value="NADH-UBIQUINONE OXIDOREDUCTASE FLAVOPROTEIN 1 NDUFV1"/>
    <property type="match status" value="1"/>
</dbReference>
<dbReference type="InterPro" id="IPR037225">
    <property type="entry name" value="Nuo51_FMN-bd_sf"/>
</dbReference>
<feature type="domain" description="NADH-ubiquinone oxidoreductase 51kDa subunit iron-sulphur binding" evidence="11">
    <location>
        <begin position="306"/>
        <end position="388"/>
    </location>
</feature>
<comment type="similarity">
    <text evidence="3">Belongs to the complex I 51 kDa subunit family.</text>
</comment>
<dbReference type="Pfam" id="PF10589">
    <property type="entry name" value="NADH_4Fe-4S"/>
    <property type="match status" value="1"/>
</dbReference>
<evidence type="ECO:0000259" key="11">
    <source>
        <dbReference type="Pfam" id="PF10589"/>
    </source>
</evidence>
<evidence type="ECO:0000256" key="7">
    <source>
        <dbReference type="ARBA" id="ARBA00022723"/>
    </source>
</evidence>
<keyword evidence="13" id="KW-1185">Reference proteome</keyword>
<protein>
    <submittedName>
        <fullName evidence="12">NADH-ubiquinone oxidoreductase-F iron-sulfur binding region domain-containing protein</fullName>
    </submittedName>
</protein>
<organism evidence="12 13">
    <name type="scientific">Streptomyces prunicolor</name>
    <dbReference type="NCBI Taxonomy" id="67348"/>
    <lineage>
        <taxon>Bacteria</taxon>
        <taxon>Bacillati</taxon>
        <taxon>Actinomycetota</taxon>
        <taxon>Actinomycetes</taxon>
        <taxon>Kitasatosporales</taxon>
        <taxon>Streptomycetaceae</taxon>
        <taxon>Streptomyces</taxon>
    </lineage>
</organism>
<dbReference type="Gene3D" id="1.20.1440.230">
    <property type="entry name" value="NADH-ubiquinone oxidoreductase 51kDa subunit, iron-sulphur binding domain"/>
    <property type="match status" value="1"/>
</dbReference>